<organism evidence="1 2">
    <name type="scientific">Arcticibacter pallidicorallinus</name>
    <dbReference type="NCBI Taxonomy" id="1259464"/>
    <lineage>
        <taxon>Bacteria</taxon>
        <taxon>Pseudomonadati</taxon>
        <taxon>Bacteroidota</taxon>
        <taxon>Sphingobacteriia</taxon>
        <taxon>Sphingobacteriales</taxon>
        <taxon>Sphingobacteriaceae</taxon>
        <taxon>Arcticibacter</taxon>
    </lineage>
</organism>
<evidence type="ECO:0000313" key="2">
    <source>
        <dbReference type="Proteomes" id="UP000238034"/>
    </source>
</evidence>
<name>A0A2T0U6K2_9SPHI</name>
<dbReference type="EMBL" id="PVTH01000003">
    <property type="protein sequence ID" value="PRY53539.1"/>
    <property type="molecule type" value="Genomic_DNA"/>
</dbReference>
<comment type="caution">
    <text evidence="1">The sequence shown here is derived from an EMBL/GenBank/DDBJ whole genome shotgun (WGS) entry which is preliminary data.</text>
</comment>
<evidence type="ECO:0000313" key="1">
    <source>
        <dbReference type="EMBL" id="PRY53539.1"/>
    </source>
</evidence>
<proteinExistence type="predicted"/>
<sequence>MVLQEQDAEATAEDAMIFTKPRSRIYTMPAKPINHKHSLMNKFVKYLGVLIIVFVALKSNAQVGIGTLTPDQSAQLDVASTSKGVLIPRITASQRSGINSPATGLLVYQTDGSAGFYFYDNGWQRLVKNTELTTGGGATGNAMLSGTTNPASTVGSNGDFYINTTTHMLFGPKQSNAWPANGVPMTVSGQDVSSSGTILITNGAKAALTPLSLDLADKAVSASKIADGAVSNKALDKANIPLSGFAPPTGNIAMGGYRITNMALPTASKDAATKKYVDDLFAQVASFDPVLSLDAAHNLSLKGGNSISLADLNQTLSLAGSVLSISGPRGSHVDLAGLLNGGGSTGPGGVVIHDATLTGSGVSTSPLGISSQAIDALKMKGLTGSGVSGQVLSSNGTGGFNWVDAASGTGQGTITGITTSGGLSGGGTSGTISLGITDNGIGLGKLATIPSSTILGNPSPASSSPSAMTMPQLKNLLALTASDVGLGNVKNLDQTNAANLTTGTIPSGRYGTASIPASSIIGNGLVNNYLRGDGTWGAIAGLSDDQTAAEVAVTPSGALISTNVQAALEELQGKITTASSGGMTGVKHDASIFSGDGNSTNLTIGDGKIAMSKLAALPAKSLLGNSTINAGHPQPISIGTGLSLNAGVLSANGGIAGENGGDVTLAGESYLTLTNQTLTAGAVDLSGSHAKGILAEGRFPALKGDVTNVAGTLTTTLKSVGTAGTYRSVTTDAQGRVIAGTNPTTLAGYGITDAAATGHTHSLEALSDLSVGTKAGGDILQWNVTTGKWENKPLTSTNQSINFAPAVSGDVTGAASGSTSLTPTLKIGTGKVTNDMLAGGIDLTTKVIGILPIANIPKMLTDIVGLNGLTFASLPTGFSIGGGTNAKTLTLTDNAIVSGDNTGDQNASTVSLAPSITGITGSTVQEAITELLTKIGDNSSDVSGKVTGNPLIVAGTKTKISYDTKGLVTKGEDATTADIAPSTDKRYVTDTQLSTLTNTAGTNTGDQTLSLTAGTLTISGAAGNSVSGIGSITGVTAGAGLLGGGTTGTVSLSVADDGIAAKNLKGGSGPLTNGTAGHILKSNGNGTFSWMDISGGVSADPSTLSLGEGQLYIGNAAGKAAATSKQAIPLSGFGAATAEVDMGGNRITNLNSPVAATDAANKEYADTKISKNEIGVASGVVPLDLSAKIDSKFLPESLLGAVTYQGTYNPASGTLPPASTEKGSYYIINTAGTIGGTPYNIGDWVISNGVDWGKVASSSTVSSVFGRTGAIVAANGDYHTDLIKENTGASNKFFTDANVAANSTIQNKEDKSNKVNVIATTQAPEKYPSANAVVAYVKTLVPDPGTVNQVLTINAAGKAVWSTPALGGGGTVESVSVLDNAGIKGVVTNATTTPEIKLSLGDITPTSVTTTGAIKAGTTIAAAGAITGSNISPGANLSGTNTGDQTISLTGDITGAGNTPTTTIATTIGDSKITSSKILDGTIAAVDIADGVITPSKLQITGAAGTPGQVLTAVAGGFAWSTGGATNLSYTASPLSGTITNSNGSAATITAASSTNAGLMLPEYKTKLDAIAAGANNYTLPTASASALGGIKIGTGLAIDASGIVSATGATLPAIADKTLLGNSSGSNAVPTALDAATVKTILGLGNVENTKLSTWIGSSSITTLGTISNGVWGGSTIPVSKGGTGATTAAEAINALLPGQAGNSGKVLQTNGTAASWVLPSGGIPPIGASTILGNNTAGSATPVALSAIQTKSLLALDNVKNVDQTNASNITTGKISSTLFDALTIPIGAIAAGGTATSSSYLRGDGTWAAITGSGNDVNLTYSPLPTSGQMQAGNGGVATIPLVTPLSGSNLAGLMAPIDKLKIDKIPTITNTALEGNVLTVLAGGGTASWQAPSISYSATDVAGAISITGGNISPVGSVTPNIISGTATTRGVAGLMLPDDKTKLDKIADIPNPAIDGQVLTLNGTTGRAEWKTPTTGGGGSSAGPEQYFATGSGLGAKDVLVKGWGAHITCDWSTDITGMGIEIPGFVITIPANANLASCRINVTEQSKTSAIKNSRAGNYKFYLKIIDLSKRTNNTIDDIFMPVFSFLNLGAPIKVDRNTNGNIALESSMSLGNTGILMIEIGGVAAVTDGCGLSGDGPGFSVSLTY</sequence>
<gene>
    <name evidence="1" type="ORF">B0I27_1033</name>
</gene>
<accession>A0A2T0U6K2</accession>
<dbReference type="Proteomes" id="UP000238034">
    <property type="component" value="Unassembled WGS sequence"/>
</dbReference>
<keyword evidence="2" id="KW-1185">Reference proteome</keyword>
<reference evidence="1 2" key="1">
    <citation type="submission" date="2018-03" db="EMBL/GenBank/DDBJ databases">
        <title>Genomic Encyclopedia of Type Strains, Phase III (KMG-III): the genomes of soil and plant-associated and newly described type strains.</title>
        <authorList>
            <person name="Whitman W."/>
        </authorList>
    </citation>
    <scope>NUCLEOTIDE SEQUENCE [LARGE SCALE GENOMIC DNA]</scope>
    <source>
        <strain evidence="1 2">CGMCC 1.9313</strain>
    </source>
</reference>
<protein>
    <submittedName>
        <fullName evidence="1">Uncharacterized protein</fullName>
    </submittedName>
</protein>